<dbReference type="SUPFAM" id="SSF103481">
    <property type="entry name" value="Multidrug resistance efflux transporter EmrE"/>
    <property type="match status" value="2"/>
</dbReference>
<dbReference type="InterPro" id="IPR000620">
    <property type="entry name" value="EamA_dom"/>
</dbReference>
<feature type="region of interest" description="Disordered" evidence="5">
    <location>
        <begin position="326"/>
        <end position="350"/>
    </location>
</feature>
<keyword evidence="2 6" id="KW-0812">Transmembrane</keyword>
<evidence type="ECO:0000259" key="7">
    <source>
        <dbReference type="Pfam" id="PF00892"/>
    </source>
</evidence>
<organism evidence="8">
    <name type="scientific">hydrothermal vent metagenome</name>
    <dbReference type="NCBI Taxonomy" id="652676"/>
    <lineage>
        <taxon>unclassified sequences</taxon>
        <taxon>metagenomes</taxon>
        <taxon>ecological metagenomes</taxon>
    </lineage>
</organism>
<proteinExistence type="predicted"/>
<keyword evidence="3 6" id="KW-1133">Transmembrane helix</keyword>
<feature type="transmembrane region" description="Helical" evidence="6">
    <location>
        <begin position="265"/>
        <end position="286"/>
    </location>
</feature>
<feature type="transmembrane region" description="Helical" evidence="6">
    <location>
        <begin position="174"/>
        <end position="193"/>
    </location>
</feature>
<feature type="domain" description="EamA" evidence="7">
    <location>
        <begin position="175"/>
        <end position="309"/>
    </location>
</feature>
<gene>
    <name evidence="8" type="ORF">MNBD_ACTINO01-2350</name>
</gene>
<evidence type="ECO:0000256" key="6">
    <source>
        <dbReference type="SAM" id="Phobius"/>
    </source>
</evidence>
<evidence type="ECO:0000256" key="1">
    <source>
        <dbReference type="ARBA" id="ARBA00004141"/>
    </source>
</evidence>
<evidence type="ECO:0000256" key="5">
    <source>
        <dbReference type="SAM" id="MobiDB-lite"/>
    </source>
</evidence>
<feature type="transmembrane region" description="Helical" evidence="6">
    <location>
        <begin position="118"/>
        <end position="138"/>
    </location>
</feature>
<feature type="domain" description="EamA" evidence="7">
    <location>
        <begin position="36"/>
        <end position="162"/>
    </location>
</feature>
<name>A0A3B0S5I7_9ZZZZ</name>
<feature type="transmembrane region" description="Helical" evidence="6">
    <location>
        <begin position="205"/>
        <end position="224"/>
    </location>
</feature>
<feature type="transmembrane region" description="Helical" evidence="6">
    <location>
        <begin position="292"/>
        <end position="309"/>
    </location>
</feature>
<dbReference type="PANTHER" id="PTHR32322:SF9">
    <property type="entry name" value="AMINO-ACID METABOLITE EFFLUX PUMP-RELATED"/>
    <property type="match status" value="1"/>
</dbReference>
<accession>A0A3B0S5I7</accession>
<protein>
    <recommendedName>
        <fullName evidence="7">EamA domain-containing protein</fullName>
    </recommendedName>
</protein>
<feature type="transmembrane region" description="Helical" evidence="6">
    <location>
        <begin position="89"/>
        <end position="112"/>
    </location>
</feature>
<comment type="subcellular location">
    <subcellularLocation>
        <location evidence="1">Membrane</location>
        <topology evidence="1">Multi-pass membrane protein</topology>
    </subcellularLocation>
</comment>
<dbReference type="Pfam" id="PF00892">
    <property type="entry name" value="EamA"/>
    <property type="match status" value="2"/>
</dbReference>
<feature type="compositionally biased region" description="Polar residues" evidence="5">
    <location>
        <begin position="337"/>
        <end position="350"/>
    </location>
</feature>
<dbReference type="InterPro" id="IPR050638">
    <property type="entry name" value="AA-Vitamin_Transporters"/>
</dbReference>
<dbReference type="InterPro" id="IPR037185">
    <property type="entry name" value="EmrE-like"/>
</dbReference>
<feature type="transmembrane region" description="Helical" evidence="6">
    <location>
        <begin position="236"/>
        <end position="256"/>
    </location>
</feature>
<dbReference type="PANTHER" id="PTHR32322">
    <property type="entry name" value="INNER MEMBRANE TRANSPORTER"/>
    <property type="match status" value="1"/>
</dbReference>
<evidence type="ECO:0000256" key="4">
    <source>
        <dbReference type="ARBA" id="ARBA00023136"/>
    </source>
</evidence>
<feature type="transmembrane region" description="Helical" evidence="6">
    <location>
        <begin position="57"/>
        <end position="77"/>
    </location>
</feature>
<sequence>MLDSVGWLPHERDAMPPTTDHPVTERSRTWIELGSLALMWGSTFLLIKVAVPSVPAFTMAAVRGLLAAGILWSVVTVSRRGTTATREGWMPAIVLGTLSGWLPNVLTAWALLRLASAEAGMLSAAGPIFVVILAHFFLKSERLNIAQAIGVVIGFIGVGLIVGINPESIQSGDMLGKMAMIAVAVSYAAGTVYSRWIGPQDAPRLAMRQQLIAGLFTVPIALAIEQPWNVRPEPVAVVAIIGLAIWAGAIPIWLYFRLIAHTRAVTVSLVAYLTPAVAVVLGVLVLGEMLEPSAAVGLLVVFTGVAVTTRRQHPPVPARAIDPAAVSPIPIADGPAGSSTDEGTPSDSDG</sequence>
<dbReference type="EMBL" id="UOEI01000228">
    <property type="protein sequence ID" value="VAV98281.1"/>
    <property type="molecule type" value="Genomic_DNA"/>
</dbReference>
<feature type="transmembrane region" description="Helical" evidence="6">
    <location>
        <begin position="145"/>
        <end position="162"/>
    </location>
</feature>
<dbReference type="AlphaFoldDB" id="A0A3B0S5I7"/>
<keyword evidence="4 6" id="KW-0472">Membrane</keyword>
<evidence type="ECO:0000256" key="2">
    <source>
        <dbReference type="ARBA" id="ARBA00022692"/>
    </source>
</evidence>
<reference evidence="8" key="1">
    <citation type="submission" date="2018-06" db="EMBL/GenBank/DDBJ databases">
        <authorList>
            <person name="Zhirakovskaya E."/>
        </authorList>
    </citation>
    <scope>NUCLEOTIDE SEQUENCE</scope>
</reference>
<dbReference type="GO" id="GO:0016020">
    <property type="term" value="C:membrane"/>
    <property type="evidence" value="ECO:0007669"/>
    <property type="project" value="UniProtKB-SubCell"/>
</dbReference>
<evidence type="ECO:0000313" key="8">
    <source>
        <dbReference type="EMBL" id="VAV98281.1"/>
    </source>
</evidence>
<evidence type="ECO:0000256" key="3">
    <source>
        <dbReference type="ARBA" id="ARBA00022989"/>
    </source>
</evidence>